<dbReference type="Proteomes" id="UP000078492">
    <property type="component" value="Unassembled WGS sequence"/>
</dbReference>
<dbReference type="GO" id="GO:0003676">
    <property type="term" value="F:nucleic acid binding"/>
    <property type="evidence" value="ECO:0007669"/>
    <property type="project" value="InterPro"/>
</dbReference>
<protein>
    <recommendedName>
        <fullName evidence="3">Transposable element Tc3 transposase</fullName>
    </recommendedName>
</protein>
<dbReference type="Gene3D" id="3.30.420.10">
    <property type="entry name" value="Ribonuclease H-like superfamily/Ribonuclease H"/>
    <property type="match status" value="1"/>
</dbReference>
<proteinExistence type="predicted"/>
<sequence>MMRRCDENESFPFWICFSDEATFQLSGEVNRHNMRYWSDENPHWMKDIHTQHPLKINVWAGILCNQIVVQESVIKVNNFQEDKSELLNDSDLSIEIALIAQAIFHLNLFIDAHTKTKWKFRSNY</sequence>
<dbReference type="PANTHER" id="PTHR47326">
    <property type="entry name" value="TRANSPOSABLE ELEMENT TC3 TRANSPOSASE-LIKE PROTEIN"/>
    <property type="match status" value="1"/>
</dbReference>
<reference evidence="1 2" key="1">
    <citation type="submission" date="2015-09" db="EMBL/GenBank/DDBJ databases">
        <title>Trachymyrmex cornetzi WGS genome.</title>
        <authorList>
            <person name="Nygaard S."/>
            <person name="Hu H."/>
            <person name="Boomsma J."/>
            <person name="Zhang G."/>
        </authorList>
    </citation>
    <scope>NUCLEOTIDE SEQUENCE [LARGE SCALE GENOMIC DNA]</scope>
    <source>
        <strain evidence="1">Tcor2-1</strain>
        <tissue evidence="1">Whole body</tissue>
    </source>
</reference>
<evidence type="ECO:0000313" key="1">
    <source>
        <dbReference type="EMBL" id="KYN19914.1"/>
    </source>
</evidence>
<organism evidence="1 2">
    <name type="scientific">Trachymyrmex cornetzi</name>
    <dbReference type="NCBI Taxonomy" id="471704"/>
    <lineage>
        <taxon>Eukaryota</taxon>
        <taxon>Metazoa</taxon>
        <taxon>Ecdysozoa</taxon>
        <taxon>Arthropoda</taxon>
        <taxon>Hexapoda</taxon>
        <taxon>Insecta</taxon>
        <taxon>Pterygota</taxon>
        <taxon>Neoptera</taxon>
        <taxon>Endopterygota</taxon>
        <taxon>Hymenoptera</taxon>
        <taxon>Apocrita</taxon>
        <taxon>Aculeata</taxon>
        <taxon>Formicoidea</taxon>
        <taxon>Formicidae</taxon>
        <taxon>Myrmicinae</taxon>
        <taxon>Trachymyrmex</taxon>
    </lineage>
</organism>
<dbReference type="EMBL" id="KQ979657">
    <property type="protein sequence ID" value="KYN19914.1"/>
    <property type="molecule type" value="Genomic_DNA"/>
</dbReference>
<evidence type="ECO:0008006" key="3">
    <source>
        <dbReference type="Google" id="ProtNLM"/>
    </source>
</evidence>
<dbReference type="InterPro" id="IPR036397">
    <property type="entry name" value="RNaseH_sf"/>
</dbReference>
<dbReference type="PANTHER" id="PTHR47326:SF1">
    <property type="entry name" value="HTH PSQ-TYPE DOMAIN-CONTAINING PROTEIN"/>
    <property type="match status" value="1"/>
</dbReference>
<accession>A0A195E4Y2</accession>
<evidence type="ECO:0000313" key="2">
    <source>
        <dbReference type="Proteomes" id="UP000078492"/>
    </source>
</evidence>
<dbReference type="AlphaFoldDB" id="A0A195E4Y2"/>
<keyword evidence="2" id="KW-1185">Reference proteome</keyword>
<name>A0A195E4Y2_9HYME</name>
<dbReference type="STRING" id="471704.A0A195E4Y2"/>
<gene>
    <name evidence="1" type="ORF">ALC57_07683</name>
</gene>